<comment type="caution">
    <text evidence="7">The sequence shown here is derived from an EMBL/GenBank/DDBJ whole genome shotgun (WGS) entry which is preliminary data.</text>
</comment>
<evidence type="ECO:0000256" key="1">
    <source>
        <dbReference type="ARBA" id="ARBA00004141"/>
    </source>
</evidence>
<evidence type="ECO:0000256" key="2">
    <source>
        <dbReference type="ARBA" id="ARBA00022692"/>
    </source>
</evidence>
<proteinExistence type="predicted"/>
<dbReference type="PANTHER" id="PTHR43394:SF1">
    <property type="entry name" value="ATP-BINDING CASSETTE SUB-FAMILY B MEMBER 10, MITOCHONDRIAL"/>
    <property type="match status" value="1"/>
</dbReference>
<feature type="transmembrane region" description="Helical" evidence="5">
    <location>
        <begin position="179"/>
        <end position="209"/>
    </location>
</feature>
<name>A0A5J4QTB3_9ZZZZ</name>
<keyword evidence="4 5" id="KW-0472">Membrane</keyword>
<dbReference type="Gene3D" id="1.20.1560.10">
    <property type="entry name" value="ABC transporter type 1, transmembrane domain"/>
    <property type="match status" value="1"/>
</dbReference>
<reference evidence="7" key="1">
    <citation type="submission" date="2019-03" db="EMBL/GenBank/DDBJ databases">
        <title>Single cell metagenomics reveals metabolic interactions within the superorganism composed of flagellate Streblomastix strix and complex community of Bacteroidetes bacteria on its surface.</title>
        <authorList>
            <person name="Treitli S.C."/>
            <person name="Kolisko M."/>
            <person name="Husnik F."/>
            <person name="Keeling P."/>
            <person name="Hampl V."/>
        </authorList>
    </citation>
    <scope>NUCLEOTIDE SEQUENCE</scope>
    <source>
        <strain evidence="7">STM</strain>
    </source>
</reference>
<dbReference type="InterPro" id="IPR011527">
    <property type="entry name" value="ABC1_TM_dom"/>
</dbReference>
<keyword evidence="3 5" id="KW-1133">Transmembrane helix</keyword>
<keyword evidence="7" id="KW-0067">ATP-binding</keyword>
<evidence type="ECO:0000256" key="5">
    <source>
        <dbReference type="SAM" id="Phobius"/>
    </source>
</evidence>
<evidence type="ECO:0000313" key="7">
    <source>
        <dbReference type="EMBL" id="KAA6324120.1"/>
    </source>
</evidence>
<dbReference type="EMBL" id="SNRY01002645">
    <property type="protein sequence ID" value="KAA6324120.1"/>
    <property type="molecule type" value="Genomic_DNA"/>
</dbReference>
<keyword evidence="7" id="KW-0378">Hydrolase</keyword>
<dbReference type="InterPro" id="IPR039421">
    <property type="entry name" value="Type_1_exporter"/>
</dbReference>
<feature type="domain" description="ABC transmembrane type-1" evidence="6">
    <location>
        <begin position="20"/>
        <end position="268"/>
    </location>
</feature>
<feature type="transmembrane region" description="Helical" evidence="5">
    <location>
        <begin position="20"/>
        <end position="40"/>
    </location>
</feature>
<accession>A0A5J4QTB3</accession>
<keyword evidence="7" id="KW-0547">Nucleotide-binding</keyword>
<dbReference type="GO" id="GO:0016787">
    <property type="term" value="F:hydrolase activity"/>
    <property type="evidence" value="ECO:0007669"/>
    <property type="project" value="UniProtKB-KW"/>
</dbReference>
<evidence type="ECO:0000259" key="6">
    <source>
        <dbReference type="PROSITE" id="PS50929"/>
    </source>
</evidence>
<evidence type="ECO:0000256" key="4">
    <source>
        <dbReference type="ARBA" id="ARBA00023136"/>
    </source>
</evidence>
<dbReference type="CDD" id="cd18552">
    <property type="entry name" value="ABC_6TM_MsbA_like"/>
    <property type="match status" value="1"/>
</dbReference>
<dbReference type="PANTHER" id="PTHR43394">
    <property type="entry name" value="ATP-DEPENDENT PERMEASE MDL1, MITOCHONDRIAL"/>
    <property type="match status" value="1"/>
</dbReference>
<feature type="non-terminal residue" evidence="7">
    <location>
        <position position="268"/>
    </location>
</feature>
<dbReference type="GO" id="GO:0005524">
    <property type="term" value="F:ATP binding"/>
    <property type="evidence" value="ECO:0007669"/>
    <property type="project" value="UniProtKB-KW"/>
</dbReference>
<dbReference type="InterPro" id="IPR036640">
    <property type="entry name" value="ABC1_TM_sf"/>
</dbReference>
<dbReference type="PROSITE" id="PS50929">
    <property type="entry name" value="ABC_TM1F"/>
    <property type="match status" value="1"/>
</dbReference>
<dbReference type="EC" id="3.6.3.-" evidence="7"/>
<dbReference type="GO" id="GO:0015421">
    <property type="term" value="F:ABC-type oligopeptide transporter activity"/>
    <property type="evidence" value="ECO:0007669"/>
    <property type="project" value="TreeGrafter"/>
</dbReference>
<keyword evidence="2 5" id="KW-0812">Transmembrane</keyword>
<protein>
    <submittedName>
        <fullName evidence="7">Putative multidrug export ATP-binding/permease protein</fullName>
        <ecNumber evidence="7">3.6.3.-</ecNumber>
    </submittedName>
</protein>
<sequence>MKEFIRILKRFVPPYKKYLILNILFNFLSAVLNVFSFALIKPILEILFKLQETSYNFIPWDDSSIALKDKIINNAYFYITDLIQQYGESATLLILGLFLIVMTFFKTGCYFLSSACMMPIRTGIVRDVRIQLYTKILSLPLSFFSEKRKGDIIARTSGDVQEVEVSITSSLDMLFKNPILIFIYFATLVIISWQLTLFTIIVLPFMGWIMGVIGRKLKRNSLIAQERWSNLMSQLEETLSGLRIIKAFNAEKKMDKRFTHANDEYRNI</sequence>
<dbReference type="AlphaFoldDB" id="A0A5J4QTB3"/>
<organism evidence="7">
    <name type="scientific">termite gut metagenome</name>
    <dbReference type="NCBI Taxonomy" id="433724"/>
    <lineage>
        <taxon>unclassified sequences</taxon>
        <taxon>metagenomes</taxon>
        <taxon>organismal metagenomes</taxon>
    </lineage>
</organism>
<dbReference type="SUPFAM" id="SSF90123">
    <property type="entry name" value="ABC transporter transmembrane region"/>
    <property type="match status" value="1"/>
</dbReference>
<dbReference type="Pfam" id="PF00664">
    <property type="entry name" value="ABC_membrane"/>
    <property type="match status" value="1"/>
</dbReference>
<evidence type="ECO:0000256" key="3">
    <source>
        <dbReference type="ARBA" id="ARBA00022989"/>
    </source>
</evidence>
<gene>
    <name evidence="7" type="ORF">EZS27_026511</name>
</gene>
<dbReference type="GO" id="GO:0016020">
    <property type="term" value="C:membrane"/>
    <property type="evidence" value="ECO:0007669"/>
    <property type="project" value="UniProtKB-SubCell"/>
</dbReference>
<comment type="subcellular location">
    <subcellularLocation>
        <location evidence="1">Membrane</location>
        <topology evidence="1">Multi-pass membrane protein</topology>
    </subcellularLocation>
</comment>
<feature type="transmembrane region" description="Helical" evidence="5">
    <location>
        <begin position="92"/>
        <end position="113"/>
    </location>
</feature>